<dbReference type="InterPro" id="IPR013762">
    <property type="entry name" value="Integrase-like_cat_sf"/>
</dbReference>
<dbReference type="GO" id="GO:0003677">
    <property type="term" value="F:DNA binding"/>
    <property type="evidence" value="ECO:0007669"/>
    <property type="project" value="UniProtKB-UniRule"/>
</dbReference>
<protein>
    <submittedName>
        <fullName evidence="8">Integrase domain-containing protein</fullName>
    </submittedName>
</protein>
<evidence type="ECO:0000313" key="8">
    <source>
        <dbReference type="EMBL" id="SAL07081.1"/>
    </source>
</evidence>
<gene>
    <name evidence="8" type="ORF">AWB78_08407</name>
</gene>
<dbReference type="InterPro" id="IPR010998">
    <property type="entry name" value="Integrase_recombinase_N"/>
</dbReference>
<dbReference type="OrthoDB" id="5415821at2"/>
<evidence type="ECO:0000256" key="1">
    <source>
        <dbReference type="ARBA" id="ARBA00022829"/>
    </source>
</evidence>
<evidence type="ECO:0000256" key="2">
    <source>
        <dbReference type="ARBA" id="ARBA00022908"/>
    </source>
</evidence>
<keyword evidence="9" id="KW-1185">Reference proteome</keyword>
<dbReference type="Gene3D" id="1.10.443.10">
    <property type="entry name" value="Intergrase catalytic core"/>
    <property type="match status" value="1"/>
</dbReference>
<dbReference type="GO" id="GO:0006310">
    <property type="term" value="P:DNA recombination"/>
    <property type="evidence" value="ECO:0007669"/>
    <property type="project" value="UniProtKB-KW"/>
</dbReference>
<evidence type="ECO:0000313" key="9">
    <source>
        <dbReference type="Proteomes" id="UP000071859"/>
    </source>
</evidence>
<evidence type="ECO:0000259" key="6">
    <source>
        <dbReference type="PROSITE" id="PS51898"/>
    </source>
</evidence>
<dbReference type="AlphaFoldDB" id="A0A158EJK9"/>
<dbReference type="PROSITE" id="PS51898">
    <property type="entry name" value="TYR_RECOMBINASE"/>
    <property type="match status" value="1"/>
</dbReference>
<dbReference type="RefSeq" id="WP_062612899.1">
    <property type="nucleotide sequence ID" value="NZ_FCOX02000164.1"/>
</dbReference>
<proteinExistence type="predicted"/>
<dbReference type="PROSITE" id="PS51900">
    <property type="entry name" value="CB"/>
    <property type="match status" value="1"/>
</dbReference>
<sequence length="341" mass="38397">MKPDRSNTLGRALVRFFQEYLPNLRGMSSHTIHGYRDAVVLFLRFASEQTGRSVEELDMVDLNAEQVAAFLDFLERERRNGISTRNARLAALHCLAHFLAGEHPECLSQLQRVLGVPFKRGTTQRAIEYLEANEVKALLCQIDRSTRAGQRDYTLFALMFNTGARVQEVLNLRRCDIRTEPPYQVRLLGKGGKVRTCPIWANTASLLRDLSRTLPDTQDSQATLFRNERGGTLTRFGVGYLLRKYVAEATTTVDTLRNKRIHPHSVRHSTAVALLKAGVDFATISQWLGHASLNTTMVYARADLDLKRQALTQVFPDVLGASVPGRLKHGSADLLGWLRRL</sequence>
<keyword evidence="3 5" id="KW-0238">DNA-binding</keyword>
<dbReference type="Pfam" id="PF00589">
    <property type="entry name" value="Phage_integrase"/>
    <property type="match status" value="1"/>
</dbReference>
<dbReference type="Pfam" id="PF02899">
    <property type="entry name" value="Phage_int_SAM_1"/>
    <property type="match status" value="1"/>
</dbReference>
<evidence type="ECO:0000256" key="3">
    <source>
        <dbReference type="ARBA" id="ARBA00023125"/>
    </source>
</evidence>
<dbReference type="InterPro" id="IPR050090">
    <property type="entry name" value="Tyrosine_recombinase_XerCD"/>
</dbReference>
<evidence type="ECO:0000259" key="7">
    <source>
        <dbReference type="PROSITE" id="PS51900"/>
    </source>
</evidence>
<keyword evidence="4" id="KW-0233">DNA recombination</keyword>
<dbReference type="InterPro" id="IPR044068">
    <property type="entry name" value="CB"/>
</dbReference>
<evidence type="ECO:0000256" key="4">
    <source>
        <dbReference type="ARBA" id="ARBA00023172"/>
    </source>
</evidence>
<dbReference type="EMBL" id="FCOX02000164">
    <property type="protein sequence ID" value="SAL07081.1"/>
    <property type="molecule type" value="Genomic_DNA"/>
</dbReference>
<name>A0A158EJK9_9BURK</name>
<dbReference type="InterPro" id="IPR004107">
    <property type="entry name" value="Integrase_SAM-like_N"/>
</dbReference>
<keyword evidence="2" id="KW-0229">DNA integration</keyword>
<dbReference type="SUPFAM" id="SSF56349">
    <property type="entry name" value="DNA breaking-rejoining enzymes"/>
    <property type="match status" value="1"/>
</dbReference>
<accession>A0A158EJK9</accession>
<dbReference type="PANTHER" id="PTHR30349">
    <property type="entry name" value="PHAGE INTEGRASE-RELATED"/>
    <property type="match status" value="1"/>
</dbReference>
<dbReference type="GO" id="GO:0007059">
    <property type="term" value="P:chromosome segregation"/>
    <property type="evidence" value="ECO:0007669"/>
    <property type="project" value="UniProtKB-KW"/>
</dbReference>
<dbReference type="Proteomes" id="UP000071859">
    <property type="component" value="Unassembled WGS sequence"/>
</dbReference>
<dbReference type="PANTHER" id="PTHR30349:SF81">
    <property type="entry name" value="TYROSINE RECOMBINASE XERC"/>
    <property type="match status" value="1"/>
</dbReference>
<keyword evidence="1" id="KW-0159">Chromosome partition</keyword>
<dbReference type="InterPro" id="IPR002104">
    <property type="entry name" value="Integrase_catalytic"/>
</dbReference>
<feature type="domain" description="Tyr recombinase" evidence="6">
    <location>
        <begin position="125"/>
        <end position="312"/>
    </location>
</feature>
<dbReference type="GO" id="GO:0015074">
    <property type="term" value="P:DNA integration"/>
    <property type="evidence" value="ECO:0007669"/>
    <property type="project" value="UniProtKB-KW"/>
</dbReference>
<dbReference type="Gene3D" id="1.10.150.130">
    <property type="match status" value="1"/>
</dbReference>
<dbReference type="InterPro" id="IPR011010">
    <property type="entry name" value="DNA_brk_join_enz"/>
</dbReference>
<comment type="caution">
    <text evidence="8">The sequence shown here is derived from an EMBL/GenBank/DDBJ whole genome shotgun (WGS) entry which is preliminary data.</text>
</comment>
<reference evidence="8" key="1">
    <citation type="submission" date="2016-01" db="EMBL/GenBank/DDBJ databases">
        <authorList>
            <person name="Peeters C."/>
        </authorList>
    </citation>
    <scope>NUCLEOTIDE SEQUENCE</scope>
    <source>
        <strain evidence="8">LMG 29321</strain>
    </source>
</reference>
<organism evidence="8 9">
    <name type="scientific">Caballeronia calidae</name>
    <dbReference type="NCBI Taxonomy" id="1777139"/>
    <lineage>
        <taxon>Bacteria</taxon>
        <taxon>Pseudomonadati</taxon>
        <taxon>Pseudomonadota</taxon>
        <taxon>Betaproteobacteria</taxon>
        <taxon>Burkholderiales</taxon>
        <taxon>Burkholderiaceae</taxon>
        <taxon>Caballeronia</taxon>
    </lineage>
</organism>
<evidence type="ECO:0000256" key="5">
    <source>
        <dbReference type="PROSITE-ProRule" id="PRU01248"/>
    </source>
</evidence>
<feature type="domain" description="Core-binding (CB)" evidence="7">
    <location>
        <begin position="7"/>
        <end position="100"/>
    </location>
</feature>